<evidence type="ECO:0000313" key="6">
    <source>
        <dbReference type="EMBL" id="MBB5021215.1"/>
    </source>
</evidence>
<dbReference type="Gene3D" id="1.10.10.10">
    <property type="entry name" value="Winged helix-like DNA-binding domain superfamily/Winged helix DNA-binding domain"/>
    <property type="match status" value="1"/>
</dbReference>
<dbReference type="PANTHER" id="PTHR30136">
    <property type="entry name" value="HELIX-TURN-HELIX TRANSCRIPTIONAL REGULATOR, ICLR FAMILY"/>
    <property type="match status" value="1"/>
</dbReference>
<evidence type="ECO:0000259" key="5">
    <source>
        <dbReference type="PROSITE" id="PS51078"/>
    </source>
</evidence>
<dbReference type="InterPro" id="IPR029016">
    <property type="entry name" value="GAF-like_dom_sf"/>
</dbReference>
<keyword evidence="2 6" id="KW-0238">DNA-binding</keyword>
<dbReference type="SMART" id="SM00346">
    <property type="entry name" value="HTH_ICLR"/>
    <property type="match status" value="1"/>
</dbReference>
<organism evidence="6 7">
    <name type="scientific">Desulfurispira natronophila</name>
    <dbReference type="NCBI Taxonomy" id="682562"/>
    <lineage>
        <taxon>Bacteria</taxon>
        <taxon>Pseudomonadati</taxon>
        <taxon>Chrysiogenota</taxon>
        <taxon>Chrysiogenia</taxon>
        <taxon>Chrysiogenales</taxon>
        <taxon>Chrysiogenaceae</taxon>
        <taxon>Desulfurispira</taxon>
    </lineage>
</organism>
<dbReference type="RefSeq" id="WP_183729499.1">
    <property type="nucleotide sequence ID" value="NZ_JACHID010000002.1"/>
</dbReference>
<dbReference type="InterPro" id="IPR014757">
    <property type="entry name" value="Tscrpt_reg_IclR_C"/>
</dbReference>
<evidence type="ECO:0000256" key="3">
    <source>
        <dbReference type="ARBA" id="ARBA00023163"/>
    </source>
</evidence>
<evidence type="ECO:0000256" key="1">
    <source>
        <dbReference type="ARBA" id="ARBA00023015"/>
    </source>
</evidence>
<evidence type="ECO:0000259" key="4">
    <source>
        <dbReference type="PROSITE" id="PS51077"/>
    </source>
</evidence>
<protein>
    <submittedName>
        <fullName evidence="6">DNA-binding IclR family transcriptional regulator</fullName>
    </submittedName>
</protein>
<evidence type="ECO:0000256" key="2">
    <source>
        <dbReference type="ARBA" id="ARBA00023125"/>
    </source>
</evidence>
<dbReference type="Proteomes" id="UP000528322">
    <property type="component" value="Unassembled WGS sequence"/>
</dbReference>
<comment type="caution">
    <text evidence="6">The sequence shown here is derived from an EMBL/GenBank/DDBJ whole genome shotgun (WGS) entry which is preliminary data.</text>
</comment>
<keyword evidence="7" id="KW-1185">Reference proteome</keyword>
<feature type="domain" description="IclR-ED" evidence="5">
    <location>
        <begin position="74"/>
        <end position="258"/>
    </location>
</feature>
<dbReference type="Pfam" id="PF09339">
    <property type="entry name" value="HTH_IclR"/>
    <property type="match status" value="1"/>
</dbReference>
<keyword evidence="1" id="KW-0805">Transcription regulation</keyword>
<dbReference type="GO" id="GO:0045892">
    <property type="term" value="P:negative regulation of DNA-templated transcription"/>
    <property type="evidence" value="ECO:0007669"/>
    <property type="project" value="TreeGrafter"/>
</dbReference>
<dbReference type="EMBL" id="JACHID010000002">
    <property type="protein sequence ID" value="MBB5021215.1"/>
    <property type="molecule type" value="Genomic_DNA"/>
</dbReference>
<proteinExistence type="predicted"/>
<keyword evidence="3" id="KW-0804">Transcription</keyword>
<feature type="domain" description="HTH iclR-type" evidence="4">
    <location>
        <begin position="10"/>
        <end position="73"/>
    </location>
</feature>
<dbReference type="FunFam" id="1.10.10.10:FF:000056">
    <property type="entry name" value="IclR family transcriptional regulator"/>
    <property type="match status" value="1"/>
</dbReference>
<dbReference type="InterPro" id="IPR005471">
    <property type="entry name" value="Tscrpt_reg_IclR_N"/>
</dbReference>
<dbReference type="PROSITE" id="PS51077">
    <property type="entry name" value="HTH_ICLR"/>
    <property type="match status" value="1"/>
</dbReference>
<name>A0A7W7Y338_9BACT</name>
<dbReference type="SUPFAM" id="SSF55781">
    <property type="entry name" value="GAF domain-like"/>
    <property type="match status" value="1"/>
</dbReference>
<dbReference type="GO" id="GO:0003700">
    <property type="term" value="F:DNA-binding transcription factor activity"/>
    <property type="evidence" value="ECO:0007669"/>
    <property type="project" value="TreeGrafter"/>
</dbReference>
<dbReference type="Pfam" id="PF01614">
    <property type="entry name" value="IclR_C"/>
    <property type="match status" value="1"/>
</dbReference>
<dbReference type="InterPro" id="IPR036388">
    <property type="entry name" value="WH-like_DNA-bd_sf"/>
</dbReference>
<dbReference type="InterPro" id="IPR036390">
    <property type="entry name" value="WH_DNA-bd_sf"/>
</dbReference>
<dbReference type="Gene3D" id="3.30.450.40">
    <property type="match status" value="1"/>
</dbReference>
<evidence type="ECO:0000313" key="7">
    <source>
        <dbReference type="Proteomes" id="UP000528322"/>
    </source>
</evidence>
<reference evidence="6 7" key="1">
    <citation type="submission" date="2020-08" db="EMBL/GenBank/DDBJ databases">
        <title>Genomic Encyclopedia of Type Strains, Phase IV (KMG-IV): sequencing the most valuable type-strain genomes for metagenomic binning, comparative biology and taxonomic classification.</title>
        <authorList>
            <person name="Goeker M."/>
        </authorList>
    </citation>
    <scope>NUCLEOTIDE SEQUENCE [LARGE SCALE GENOMIC DNA]</scope>
    <source>
        <strain evidence="6 7">DSM 22071</strain>
    </source>
</reference>
<accession>A0A7W7Y338</accession>
<dbReference type="PANTHER" id="PTHR30136:SF24">
    <property type="entry name" value="HTH-TYPE TRANSCRIPTIONAL REPRESSOR ALLR"/>
    <property type="match status" value="1"/>
</dbReference>
<dbReference type="GO" id="GO:0003677">
    <property type="term" value="F:DNA binding"/>
    <property type="evidence" value="ECO:0007669"/>
    <property type="project" value="UniProtKB-KW"/>
</dbReference>
<dbReference type="SUPFAM" id="SSF46785">
    <property type="entry name" value="Winged helix' DNA-binding domain"/>
    <property type="match status" value="1"/>
</dbReference>
<sequence>MERKKSEYVIQSVSHALDILEEFCISEEAEMGVTELSKKLGLHKNNVFRLLATLESRGYIEQNPVNGNYRLGFRSLELGQVFVSQLGLLKQARPVLEEVVARCNESIYIGVLRDTSVVYLDIVETSHPVRVVPRVGSIVPAYCTAIGKAQLSHDSSEEVERILSQCELKKWTPYTLDSIESIMEDIHHSHQRGYALDSEEYQMGVICLGVSIKDYTNTPVAGISFTGPKQRMSDERIENELLPLIKEAGKEISRRLGAF</sequence>
<dbReference type="PROSITE" id="PS51078">
    <property type="entry name" value="ICLR_ED"/>
    <property type="match status" value="1"/>
</dbReference>
<dbReference type="AlphaFoldDB" id="A0A7W7Y338"/>
<gene>
    <name evidence="6" type="ORF">HNR37_000521</name>
</gene>
<dbReference type="InterPro" id="IPR050707">
    <property type="entry name" value="HTH_MetabolicPath_Reg"/>
</dbReference>